<dbReference type="GO" id="GO:0004523">
    <property type="term" value="F:RNA-DNA hybrid ribonuclease activity"/>
    <property type="evidence" value="ECO:0007669"/>
    <property type="project" value="InterPro"/>
</dbReference>
<sequence length="187" mass="20525">MDFKQSSKNLVPILVKWIPPSVNWAKLNTDGLVMGELGLAGGGGVIQDYLRNWVGGFSRSIGITSSVQDELRALKDGLQLALDLEILNLEIEMDSIVAVKLLNSTNSSNAFLSSIVNDCRFLLERFEAHTLKHIYREAYGCADTLPKAGCVQHSDFLLYTSAPAHVLEALDFDISVATRSSFSFCLI</sequence>
<dbReference type="SUPFAM" id="SSF53098">
    <property type="entry name" value="Ribonuclease H-like"/>
    <property type="match status" value="1"/>
</dbReference>
<organism evidence="2">
    <name type="scientific">Fagus sylvatica</name>
    <name type="common">Beechnut</name>
    <dbReference type="NCBI Taxonomy" id="28930"/>
    <lineage>
        <taxon>Eukaryota</taxon>
        <taxon>Viridiplantae</taxon>
        <taxon>Streptophyta</taxon>
        <taxon>Embryophyta</taxon>
        <taxon>Tracheophyta</taxon>
        <taxon>Spermatophyta</taxon>
        <taxon>Magnoliopsida</taxon>
        <taxon>eudicotyledons</taxon>
        <taxon>Gunneridae</taxon>
        <taxon>Pentapetalae</taxon>
        <taxon>rosids</taxon>
        <taxon>fabids</taxon>
        <taxon>Fagales</taxon>
        <taxon>Fagaceae</taxon>
        <taxon>Fagus</taxon>
    </lineage>
</organism>
<dbReference type="InterPro" id="IPR002156">
    <property type="entry name" value="RNaseH_domain"/>
</dbReference>
<dbReference type="InterPro" id="IPR012337">
    <property type="entry name" value="RNaseH-like_sf"/>
</dbReference>
<dbReference type="EMBL" id="OIVN01000158">
    <property type="protein sequence ID" value="SPC75384.1"/>
    <property type="molecule type" value="Genomic_DNA"/>
</dbReference>
<dbReference type="GO" id="GO:0003676">
    <property type="term" value="F:nucleic acid binding"/>
    <property type="evidence" value="ECO:0007669"/>
    <property type="project" value="InterPro"/>
</dbReference>
<dbReference type="Pfam" id="PF13456">
    <property type="entry name" value="RVT_3"/>
    <property type="match status" value="1"/>
</dbReference>
<accession>A0A2N9ELF4</accession>
<dbReference type="InterPro" id="IPR044730">
    <property type="entry name" value="RNase_H-like_dom_plant"/>
</dbReference>
<dbReference type="PANTHER" id="PTHR47723:SF20">
    <property type="entry name" value="RNASE H TYPE-1 DOMAIN-CONTAINING PROTEIN"/>
    <property type="match status" value="1"/>
</dbReference>
<protein>
    <recommendedName>
        <fullName evidence="1">RNase H type-1 domain-containing protein</fullName>
    </recommendedName>
</protein>
<name>A0A2N9ELF4_FAGSY</name>
<feature type="domain" description="RNase H type-1" evidence="1">
    <location>
        <begin position="28"/>
        <end position="147"/>
    </location>
</feature>
<proteinExistence type="predicted"/>
<evidence type="ECO:0000313" key="2">
    <source>
        <dbReference type="EMBL" id="SPC75384.1"/>
    </source>
</evidence>
<dbReference type="InterPro" id="IPR053151">
    <property type="entry name" value="RNase_H-like"/>
</dbReference>
<evidence type="ECO:0000259" key="1">
    <source>
        <dbReference type="Pfam" id="PF13456"/>
    </source>
</evidence>
<dbReference type="InterPro" id="IPR036397">
    <property type="entry name" value="RNaseH_sf"/>
</dbReference>
<dbReference type="AlphaFoldDB" id="A0A2N9ELF4"/>
<dbReference type="PANTHER" id="PTHR47723">
    <property type="entry name" value="OS05G0353850 PROTEIN"/>
    <property type="match status" value="1"/>
</dbReference>
<dbReference type="CDD" id="cd06222">
    <property type="entry name" value="RNase_H_like"/>
    <property type="match status" value="1"/>
</dbReference>
<gene>
    <name evidence="2" type="ORF">FSB_LOCUS3266</name>
</gene>
<reference evidence="2" key="1">
    <citation type="submission" date="2018-02" db="EMBL/GenBank/DDBJ databases">
        <authorList>
            <person name="Cohen D.B."/>
            <person name="Kent A.D."/>
        </authorList>
    </citation>
    <scope>NUCLEOTIDE SEQUENCE</scope>
</reference>
<dbReference type="Gene3D" id="3.30.420.10">
    <property type="entry name" value="Ribonuclease H-like superfamily/Ribonuclease H"/>
    <property type="match status" value="1"/>
</dbReference>